<reference evidence="2" key="1">
    <citation type="submission" date="2014-11" db="EMBL/GenBank/DDBJ databases">
        <authorList>
            <person name="Amaro Gonzalez C."/>
        </authorList>
    </citation>
    <scope>NUCLEOTIDE SEQUENCE</scope>
</reference>
<dbReference type="AlphaFoldDB" id="A0A0E9XKJ4"/>
<organism evidence="2">
    <name type="scientific">Anguilla anguilla</name>
    <name type="common">European freshwater eel</name>
    <name type="synonym">Muraena anguilla</name>
    <dbReference type="NCBI Taxonomy" id="7936"/>
    <lineage>
        <taxon>Eukaryota</taxon>
        <taxon>Metazoa</taxon>
        <taxon>Chordata</taxon>
        <taxon>Craniata</taxon>
        <taxon>Vertebrata</taxon>
        <taxon>Euteleostomi</taxon>
        <taxon>Actinopterygii</taxon>
        <taxon>Neopterygii</taxon>
        <taxon>Teleostei</taxon>
        <taxon>Anguilliformes</taxon>
        <taxon>Anguillidae</taxon>
        <taxon>Anguilla</taxon>
    </lineage>
</organism>
<protein>
    <submittedName>
        <fullName evidence="2">Uncharacterized protein</fullName>
    </submittedName>
</protein>
<feature type="transmembrane region" description="Helical" evidence="1">
    <location>
        <begin position="6"/>
        <end position="30"/>
    </location>
</feature>
<sequence length="73" mass="8771">MDVRWVFFSFSICISKSKIIAGNTAVLLFFFKGRQILHNTTFTHLIFILFFFCIPHFCFFLFFRRAISILFDM</sequence>
<name>A0A0E9XKJ4_ANGAN</name>
<evidence type="ECO:0000256" key="1">
    <source>
        <dbReference type="SAM" id="Phobius"/>
    </source>
</evidence>
<proteinExistence type="predicted"/>
<keyword evidence="1" id="KW-1133">Transmembrane helix</keyword>
<dbReference type="EMBL" id="GBXM01005626">
    <property type="protein sequence ID" value="JAI02952.1"/>
    <property type="molecule type" value="Transcribed_RNA"/>
</dbReference>
<keyword evidence="1" id="KW-0472">Membrane</keyword>
<feature type="transmembrane region" description="Helical" evidence="1">
    <location>
        <begin position="42"/>
        <end position="63"/>
    </location>
</feature>
<evidence type="ECO:0000313" key="2">
    <source>
        <dbReference type="EMBL" id="JAI02952.1"/>
    </source>
</evidence>
<accession>A0A0E9XKJ4</accession>
<keyword evidence="1" id="KW-0812">Transmembrane</keyword>
<reference evidence="2" key="2">
    <citation type="journal article" date="2015" name="Fish Shellfish Immunol.">
        <title>Early steps in the European eel (Anguilla anguilla)-Vibrio vulnificus interaction in the gills: Role of the RtxA13 toxin.</title>
        <authorList>
            <person name="Callol A."/>
            <person name="Pajuelo D."/>
            <person name="Ebbesson L."/>
            <person name="Teles M."/>
            <person name="MacKenzie S."/>
            <person name="Amaro C."/>
        </authorList>
    </citation>
    <scope>NUCLEOTIDE SEQUENCE</scope>
</reference>